<evidence type="ECO:0000256" key="2">
    <source>
        <dbReference type="PROSITE-ProRule" id="PRU00335"/>
    </source>
</evidence>
<name>A0A7I8D071_9FIRM</name>
<dbReference type="PANTHER" id="PTHR43479">
    <property type="entry name" value="ACREF/ENVCD OPERON REPRESSOR-RELATED"/>
    <property type="match status" value="1"/>
</dbReference>
<dbReference type="InterPro" id="IPR001647">
    <property type="entry name" value="HTH_TetR"/>
</dbReference>
<organism evidence="4 5">
    <name type="scientific">Solibaculum mannosilyticum</name>
    <dbReference type="NCBI Taxonomy" id="2780922"/>
    <lineage>
        <taxon>Bacteria</taxon>
        <taxon>Bacillati</taxon>
        <taxon>Bacillota</taxon>
        <taxon>Clostridia</taxon>
        <taxon>Eubacteriales</taxon>
        <taxon>Oscillospiraceae</taxon>
        <taxon>Solibaculum</taxon>
    </lineage>
</organism>
<dbReference type="Gene3D" id="1.10.357.10">
    <property type="entry name" value="Tetracycline Repressor, domain 2"/>
    <property type="match status" value="1"/>
</dbReference>
<dbReference type="KEGG" id="sman:C12CBH8_07960"/>
<feature type="DNA-binding region" description="H-T-H motif" evidence="2">
    <location>
        <begin position="32"/>
        <end position="51"/>
    </location>
</feature>
<evidence type="ECO:0000259" key="3">
    <source>
        <dbReference type="PROSITE" id="PS50977"/>
    </source>
</evidence>
<evidence type="ECO:0000256" key="1">
    <source>
        <dbReference type="ARBA" id="ARBA00023125"/>
    </source>
</evidence>
<gene>
    <name evidence="4" type="ORF">C12CBH8_07960</name>
</gene>
<sequence length="196" mass="22634">METASEKKKLKRLKLMDAGYDLFITKGINNTVIDDIVKKAGVAKGTFYLYFKDKYDLVNQITLHKSLFVIREALGELEERRKQEAMDFEKEILFFIDYLVEFFQGHKDMLKLIRKNFSAKLLCGDSISDPDLQKAVDAFTQNFMNKGETLQQAQQTLYIIVAMVGSVCCDAILEEEPYSLSQIKPTLYFLIRKLLC</sequence>
<dbReference type="SUPFAM" id="SSF46689">
    <property type="entry name" value="Homeodomain-like"/>
    <property type="match status" value="1"/>
</dbReference>
<keyword evidence="5" id="KW-1185">Reference proteome</keyword>
<dbReference type="Pfam" id="PF00440">
    <property type="entry name" value="TetR_N"/>
    <property type="match status" value="1"/>
</dbReference>
<dbReference type="GO" id="GO:0003677">
    <property type="term" value="F:DNA binding"/>
    <property type="evidence" value="ECO:0007669"/>
    <property type="project" value="UniProtKB-UniRule"/>
</dbReference>
<dbReference type="Proteomes" id="UP000593890">
    <property type="component" value="Chromosome"/>
</dbReference>
<evidence type="ECO:0000313" key="5">
    <source>
        <dbReference type="Proteomes" id="UP000593890"/>
    </source>
</evidence>
<dbReference type="EMBL" id="AP023321">
    <property type="protein sequence ID" value="BCI60157.1"/>
    <property type="molecule type" value="Genomic_DNA"/>
</dbReference>
<protein>
    <submittedName>
        <fullName evidence="4">TetR family transcriptional regulator</fullName>
    </submittedName>
</protein>
<dbReference type="AlphaFoldDB" id="A0A7I8D071"/>
<reference evidence="5" key="1">
    <citation type="submission" date="2020-07" db="EMBL/GenBank/DDBJ databases">
        <title>Complete genome sequencing of Clostridia bacterium strain 12CBH8.</title>
        <authorList>
            <person name="Sakamoto M."/>
            <person name="Murakami T."/>
            <person name="Mori H."/>
        </authorList>
    </citation>
    <scope>NUCLEOTIDE SEQUENCE [LARGE SCALE GENOMIC DNA]</scope>
    <source>
        <strain evidence="5">12CBH8</strain>
    </source>
</reference>
<dbReference type="PANTHER" id="PTHR43479:SF11">
    <property type="entry name" value="ACREF_ENVCD OPERON REPRESSOR-RELATED"/>
    <property type="match status" value="1"/>
</dbReference>
<feature type="domain" description="HTH tetR-type" evidence="3">
    <location>
        <begin position="9"/>
        <end position="69"/>
    </location>
</feature>
<dbReference type="InterPro" id="IPR009057">
    <property type="entry name" value="Homeodomain-like_sf"/>
</dbReference>
<dbReference type="PRINTS" id="PR00455">
    <property type="entry name" value="HTHTETR"/>
</dbReference>
<accession>A0A7I8D071</accession>
<keyword evidence="1 2" id="KW-0238">DNA-binding</keyword>
<dbReference type="PROSITE" id="PS50977">
    <property type="entry name" value="HTH_TETR_2"/>
    <property type="match status" value="1"/>
</dbReference>
<proteinExistence type="predicted"/>
<evidence type="ECO:0000313" key="4">
    <source>
        <dbReference type="EMBL" id="BCI60157.1"/>
    </source>
</evidence>
<dbReference type="InterPro" id="IPR050624">
    <property type="entry name" value="HTH-type_Tx_Regulator"/>
</dbReference>
<dbReference type="RefSeq" id="WP_090267438.1">
    <property type="nucleotide sequence ID" value="NZ_AP023321.1"/>
</dbReference>